<dbReference type="Pfam" id="PF11922">
    <property type="entry name" value="DUF3440"/>
    <property type="match status" value="1"/>
</dbReference>
<dbReference type="EMBL" id="VULZ01000027">
    <property type="protein sequence ID" value="MSS16155.1"/>
    <property type="molecule type" value="Genomic_DNA"/>
</dbReference>
<organism evidence="1 2">
    <name type="scientific">Porcincola intestinalis</name>
    <dbReference type="NCBI Taxonomy" id="2606632"/>
    <lineage>
        <taxon>Bacteria</taxon>
        <taxon>Bacillati</taxon>
        <taxon>Bacillota</taxon>
        <taxon>Clostridia</taxon>
        <taxon>Lachnospirales</taxon>
        <taxon>Lachnospiraceae</taxon>
        <taxon>Porcincola</taxon>
    </lineage>
</organism>
<dbReference type="InterPro" id="IPR021845">
    <property type="entry name" value="DUF3440"/>
</dbReference>
<sequence>MGYKQITLPPGHTWKSYTLYLLNTLPPDLQDHYVQIFRTSVKFWKDTGGGFSEDVINDIKNHGYKIKRNGVSNFSKDGKQKIIFDQEMPDDTDDVESTKDIPSWKRMCYCILKNDYLCRFMGFGPTKVEAQRIKAIKQKYAAIARPGRRSI</sequence>
<name>A0A6L5X9P5_9FIRM</name>
<dbReference type="RefSeq" id="WP_154527585.1">
    <property type="nucleotide sequence ID" value="NZ_VULZ01000027.1"/>
</dbReference>
<dbReference type="Proteomes" id="UP000481852">
    <property type="component" value="Unassembled WGS sequence"/>
</dbReference>
<evidence type="ECO:0000313" key="1">
    <source>
        <dbReference type="EMBL" id="MSS16155.1"/>
    </source>
</evidence>
<comment type="caution">
    <text evidence="1">The sequence shown here is derived from an EMBL/GenBank/DDBJ whole genome shotgun (WGS) entry which is preliminary data.</text>
</comment>
<dbReference type="PANTHER" id="PTHR30083:SF0">
    <property type="entry name" value="3'-PHOSPHOADENOSINE 5'-PHOSPHOSULFATE SULFOTRANSFERASE (PAPS REDUCTASE)_FAD SYNTHETASE"/>
    <property type="match status" value="1"/>
</dbReference>
<reference evidence="1 2" key="1">
    <citation type="submission" date="2019-08" db="EMBL/GenBank/DDBJ databases">
        <title>In-depth cultivation of the pig gut microbiome towards novel bacterial diversity and tailored functional studies.</title>
        <authorList>
            <person name="Wylensek D."/>
            <person name="Hitch T.C.A."/>
            <person name="Clavel T."/>
        </authorList>
    </citation>
    <scope>NUCLEOTIDE SEQUENCE [LARGE SCALE GENOMIC DNA]</scope>
    <source>
        <strain evidence="1 2">Oil+RF-744-WCA-WT-11</strain>
    </source>
</reference>
<keyword evidence="2" id="KW-1185">Reference proteome</keyword>
<feature type="non-terminal residue" evidence="1">
    <location>
        <position position="1"/>
    </location>
</feature>
<accession>A0A6L5X9P5</accession>
<dbReference type="AlphaFoldDB" id="A0A6L5X9P5"/>
<proteinExistence type="predicted"/>
<gene>
    <name evidence="1" type="ORF">FYJ35_14175</name>
</gene>
<evidence type="ECO:0000313" key="2">
    <source>
        <dbReference type="Proteomes" id="UP000481852"/>
    </source>
</evidence>
<dbReference type="GO" id="GO:0071453">
    <property type="term" value="P:cellular response to oxygen levels"/>
    <property type="evidence" value="ECO:0007669"/>
    <property type="project" value="TreeGrafter"/>
</dbReference>
<dbReference type="PANTHER" id="PTHR30083">
    <property type="entry name" value="TRANSCRIPTIONAL REGULATOR-RELATED"/>
    <property type="match status" value="1"/>
</dbReference>
<protein>
    <submittedName>
        <fullName evidence="1">DUF3440 domain-containing protein</fullName>
    </submittedName>
</protein>